<dbReference type="RefSeq" id="XP_028514800.1">
    <property type="nucleotide sequence ID" value="XM_028658999.1"/>
</dbReference>
<reference evidence="1" key="1">
    <citation type="submission" date="2022-11" db="UniProtKB">
        <authorList>
            <consortium name="EnsemblMetazoa"/>
        </authorList>
    </citation>
    <scope>IDENTIFICATION</scope>
</reference>
<dbReference type="GeneID" id="110238870"/>
<dbReference type="EnsemblMetazoa" id="XM_021044553.2">
    <property type="protein sequence ID" value="XP_020900212.2"/>
    <property type="gene ID" value="LOC110238870"/>
</dbReference>
<name>A0A913X7K8_EXADI</name>
<dbReference type="AlphaFoldDB" id="A0A913X7K8"/>
<proteinExistence type="predicted"/>
<keyword evidence="2" id="KW-1185">Reference proteome</keyword>
<protein>
    <submittedName>
        <fullName evidence="1">Uncharacterized protein</fullName>
    </submittedName>
</protein>
<dbReference type="KEGG" id="epa:110238870"/>
<accession>A0A913X7K8</accession>
<dbReference type="EnsemblMetazoa" id="XM_028658999.1">
    <property type="protein sequence ID" value="XP_028514800.1"/>
    <property type="gene ID" value="LOC110238870"/>
</dbReference>
<dbReference type="RefSeq" id="XP_020900212.2">
    <property type="nucleotide sequence ID" value="XM_021044553.2"/>
</dbReference>
<organism evidence="1 2">
    <name type="scientific">Exaiptasia diaphana</name>
    <name type="common">Tropical sea anemone</name>
    <name type="synonym">Aiptasia pulchella</name>
    <dbReference type="NCBI Taxonomy" id="2652724"/>
    <lineage>
        <taxon>Eukaryota</taxon>
        <taxon>Metazoa</taxon>
        <taxon>Cnidaria</taxon>
        <taxon>Anthozoa</taxon>
        <taxon>Hexacorallia</taxon>
        <taxon>Actiniaria</taxon>
        <taxon>Aiptasiidae</taxon>
        <taxon>Exaiptasia</taxon>
    </lineage>
</organism>
<evidence type="ECO:0000313" key="1">
    <source>
        <dbReference type="EnsemblMetazoa" id="XP_020900212.2"/>
    </source>
</evidence>
<evidence type="ECO:0000313" key="2">
    <source>
        <dbReference type="Proteomes" id="UP000887567"/>
    </source>
</evidence>
<dbReference type="Proteomes" id="UP000887567">
    <property type="component" value="Unplaced"/>
</dbReference>
<sequence>MEPQLPRTETILFEDSVTISKSKRKMSSTLLYSKMLNRGNFTSIIAQSPLRAKMPKDEDEDEVTSKEGRTKRVTFALNEIHHEISDGEDVQEKRPVRKKVPSYALGRPLADYDATDHDVSVFIKKWLILTI</sequence>